<dbReference type="InterPro" id="IPR029044">
    <property type="entry name" value="Nucleotide-diphossugar_trans"/>
</dbReference>
<dbReference type="InterPro" id="IPR050587">
    <property type="entry name" value="GNT1/Glycosyltrans_8"/>
</dbReference>
<dbReference type="Gene3D" id="3.90.550.10">
    <property type="entry name" value="Spore Coat Polysaccharide Biosynthesis Protein SpsA, Chain A"/>
    <property type="match status" value="1"/>
</dbReference>
<sequence>MSKCAWVTLATNDSYSLGALVVAHSLRKVSTKHQLAVLITPGVTESMIEKLQDVFDVVQLVDVLDSKDSANLAVLKRPELGVTFTKLHCWNLIQFEKCVFLDADVLVLQNCDELFEREELSAAPDVGWPDCFNSGVFVFTPSVDTYGKMIQFAETSGSFDGGDQGLLNQYFSNWSTDGSKRLPFLYNTASTATYSYLPAFKKFNQEIKILHFIGETKPWSQHFDSSSKQVQTPPGYNHLQCFLQMWWDLFCDKVHPSLTQEMNEVGGVDSEPLLQTYLTEIQFDSTSTEDVVGSDESETPSYSPYLIEYHEDTNTFTYNDPWIEMDNNSNNNCNTDISLNVEINEIPKDTPNLHESVSTELIIPPQPVDHVHFCDSVIEKDIEEENIPLIQAEVAVEHVPESGIAGALATLALGSDRTPEQVAYENQFRRANWEAGQIDYLGQDSFDNILKKIQETIEAPPAEVVEQREPPVTAKQDSPASAKKKEEQPTAENVSESVAEEVLKAESEESILPSSIVPIPESNPQQEVQVQEILIEKIPEAAEQQQVAEPVTTTEPITEQKEVSTETKEISSGPVLEQVVAPVAETETVAEEVKEPET</sequence>
<protein>
    <recommendedName>
        <fullName evidence="2">glycogenin glucosyltransferase</fullName>
        <ecNumber evidence="2">2.4.1.186</ecNumber>
    </recommendedName>
</protein>
<name>A0A1J1I9D0_9DIPT</name>
<dbReference type="STRING" id="568069.A0A1J1I9D0"/>
<dbReference type="GO" id="GO:0008466">
    <property type="term" value="F:glycogenin glucosyltransferase activity"/>
    <property type="evidence" value="ECO:0007669"/>
    <property type="project" value="UniProtKB-EC"/>
</dbReference>
<dbReference type="SUPFAM" id="SSF53448">
    <property type="entry name" value="Nucleotide-diphospho-sugar transferases"/>
    <property type="match status" value="1"/>
</dbReference>
<proteinExistence type="inferred from homology"/>
<evidence type="ECO:0000256" key="1">
    <source>
        <dbReference type="ARBA" id="ARBA00038162"/>
    </source>
</evidence>
<feature type="compositionally biased region" description="Polar residues" evidence="3">
    <location>
        <begin position="543"/>
        <end position="557"/>
    </location>
</feature>
<evidence type="ECO:0000256" key="2">
    <source>
        <dbReference type="ARBA" id="ARBA00038934"/>
    </source>
</evidence>
<dbReference type="PANTHER" id="PTHR11183">
    <property type="entry name" value="GLYCOGENIN SUBFAMILY MEMBER"/>
    <property type="match status" value="1"/>
</dbReference>
<accession>A0A1J1I9D0</accession>
<dbReference type="EMBL" id="CVRI01000042">
    <property type="protein sequence ID" value="CRK95574.1"/>
    <property type="molecule type" value="Genomic_DNA"/>
</dbReference>
<evidence type="ECO:0000313" key="5">
    <source>
        <dbReference type="Proteomes" id="UP000183832"/>
    </source>
</evidence>
<dbReference type="GO" id="GO:0005978">
    <property type="term" value="P:glycogen biosynthetic process"/>
    <property type="evidence" value="ECO:0007669"/>
    <property type="project" value="UniProtKB-ARBA"/>
</dbReference>
<comment type="similarity">
    <text evidence="1">Belongs to the glycosyltransferase 8 family. Glycogenin subfamily.</text>
</comment>
<evidence type="ECO:0000256" key="3">
    <source>
        <dbReference type="SAM" id="MobiDB-lite"/>
    </source>
</evidence>
<feature type="region of interest" description="Disordered" evidence="3">
    <location>
        <begin position="460"/>
        <end position="496"/>
    </location>
</feature>
<dbReference type="InterPro" id="IPR002495">
    <property type="entry name" value="Glyco_trans_8"/>
</dbReference>
<dbReference type="EC" id="2.4.1.186" evidence="2"/>
<dbReference type="Pfam" id="PF01501">
    <property type="entry name" value="Glyco_transf_8"/>
    <property type="match status" value="2"/>
</dbReference>
<gene>
    <name evidence="4" type="primary">putative Glycogenin-1</name>
    <name evidence="4" type="ORF">CLUMA_CG009037</name>
</gene>
<dbReference type="CDD" id="cd02537">
    <property type="entry name" value="GT8_Glycogenin"/>
    <property type="match status" value="1"/>
</dbReference>
<organism evidence="4 5">
    <name type="scientific">Clunio marinus</name>
    <dbReference type="NCBI Taxonomy" id="568069"/>
    <lineage>
        <taxon>Eukaryota</taxon>
        <taxon>Metazoa</taxon>
        <taxon>Ecdysozoa</taxon>
        <taxon>Arthropoda</taxon>
        <taxon>Hexapoda</taxon>
        <taxon>Insecta</taxon>
        <taxon>Pterygota</taxon>
        <taxon>Neoptera</taxon>
        <taxon>Endopterygota</taxon>
        <taxon>Diptera</taxon>
        <taxon>Nematocera</taxon>
        <taxon>Chironomoidea</taxon>
        <taxon>Chironomidae</taxon>
        <taxon>Clunio</taxon>
    </lineage>
</organism>
<dbReference type="AlphaFoldDB" id="A0A1J1I9D0"/>
<dbReference type="FunFam" id="3.90.550.10:FF:000085">
    <property type="entry name" value="Glycogenin, isoform B"/>
    <property type="match status" value="1"/>
</dbReference>
<dbReference type="Proteomes" id="UP000183832">
    <property type="component" value="Unassembled WGS sequence"/>
</dbReference>
<dbReference type="OrthoDB" id="2014201at2759"/>
<keyword evidence="5" id="KW-1185">Reference proteome</keyword>
<reference evidence="4 5" key="1">
    <citation type="submission" date="2015-04" db="EMBL/GenBank/DDBJ databases">
        <authorList>
            <person name="Syromyatnikov M.Y."/>
            <person name="Popov V.N."/>
        </authorList>
    </citation>
    <scope>NUCLEOTIDE SEQUENCE [LARGE SCALE GENOMIC DNA]</scope>
</reference>
<evidence type="ECO:0000313" key="4">
    <source>
        <dbReference type="EMBL" id="CRK95574.1"/>
    </source>
</evidence>
<feature type="region of interest" description="Disordered" evidence="3">
    <location>
        <begin position="541"/>
        <end position="576"/>
    </location>
</feature>
<feature type="compositionally biased region" description="Basic and acidic residues" evidence="3">
    <location>
        <begin position="558"/>
        <end position="569"/>
    </location>
</feature>